<evidence type="ECO:0000313" key="2">
    <source>
        <dbReference type="Proteomes" id="UP001519460"/>
    </source>
</evidence>
<dbReference type="Proteomes" id="UP001519460">
    <property type="component" value="Unassembled WGS sequence"/>
</dbReference>
<organism evidence="1 2">
    <name type="scientific">Batillaria attramentaria</name>
    <dbReference type="NCBI Taxonomy" id="370345"/>
    <lineage>
        <taxon>Eukaryota</taxon>
        <taxon>Metazoa</taxon>
        <taxon>Spiralia</taxon>
        <taxon>Lophotrochozoa</taxon>
        <taxon>Mollusca</taxon>
        <taxon>Gastropoda</taxon>
        <taxon>Caenogastropoda</taxon>
        <taxon>Sorbeoconcha</taxon>
        <taxon>Cerithioidea</taxon>
        <taxon>Batillariidae</taxon>
        <taxon>Batillaria</taxon>
    </lineage>
</organism>
<dbReference type="AlphaFoldDB" id="A0ABD0J715"/>
<proteinExistence type="predicted"/>
<sequence>MVAHGRGGAPGGTGTHYSSQCEMDKVIGAGRGEGASPSAETTRGIKEINKWIQRESSILSPRSNEQRLGLIAQQQAETLHPLVET</sequence>
<protein>
    <submittedName>
        <fullName evidence="1">Uncharacterized protein</fullName>
    </submittedName>
</protein>
<accession>A0ABD0J715</accession>
<gene>
    <name evidence="1" type="ORF">BaRGS_00038117</name>
</gene>
<dbReference type="EMBL" id="JACVVK020000600">
    <property type="protein sequence ID" value="KAK7463316.1"/>
    <property type="molecule type" value="Genomic_DNA"/>
</dbReference>
<keyword evidence="2" id="KW-1185">Reference proteome</keyword>
<comment type="caution">
    <text evidence="1">The sequence shown here is derived from an EMBL/GenBank/DDBJ whole genome shotgun (WGS) entry which is preliminary data.</text>
</comment>
<name>A0ABD0J715_9CAEN</name>
<evidence type="ECO:0000313" key="1">
    <source>
        <dbReference type="EMBL" id="KAK7463316.1"/>
    </source>
</evidence>
<reference evidence="1 2" key="1">
    <citation type="journal article" date="2023" name="Sci. Data">
        <title>Genome assembly of the Korean intertidal mud-creeper Batillaria attramentaria.</title>
        <authorList>
            <person name="Patra A.K."/>
            <person name="Ho P.T."/>
            <person name="Jun S."/>
            <person name="Lee S.J."/>
            <person name="Kim Y."/>
            <person name="Won Y.J."/>
        </authorList>
    </citation>
    <scope>NUCLEOTIDE SEQUENCE [LARGE SCALE GENOMIC DNA]</scope>
    <source>
        <strain evidence="1">Wonlab-2016</strain>
    </source>
</reference>